<dbReference type="EC" id="2.1.1.37" evidence="1"/>
<dbReference type="AlphaFoldDB" id="A0A7D7L1L5"/>
<reference evidence="6" key="2">
    <citation type="submission" date="2020-07" db="EMBL/GenBank/DDBJ databases">
        <title>Genome of starter culture bacteria Kocuria salsicia reveals its technological properties and safety for usage in meat industry.</title>
        <authorList>
            <person name="Michael M."/>
            <person name="Konstantin K."/>
            <person name="Evgenii K."/>
            <person name="Galina S."/>
            <person name="Oksana K."/>
            <person name="Andrei L."/>
        </authorList>
    </citation>
    <scope>NUCLEOTIDE SEQUENCE [LARGE SCALE GENOMIC DNA]</scope>
    <source>
        <strain evidence="6">80</strain>
    </source>
</reference>
<reference evidence="6" key="1">
    <citation type="submission" date="2017-08" db="EMBL/GenBank/DDBJ databases">
        <authorList>
            <person name="Minaev M."/>
            <person name="Kurbakov K.A."/>
            <person name="Solodovnikova G.I."/>
            <person name="Kuznetsova O.A."/>
            <person name="Lisitsyn A.B."/>
        </authorList>
    </citation>
    <scope>NUCLEOTIDE SEQUENCE</scope>
    <source>
        <strain evidence="6">80</strain>
    </source>
</reference>
<dbReference type="SUPFAM" id="SSF53335">
    <property type="entry name" value="S-adenosyl-L-methionine-dependent methyltransferases"/>
    <property type="match status" value="1"/>
</dbReference>
<organism evidence="6 7">
    <name type="scientific">Kocuria varians</name>
    <name type="common">Micrococcus varians</name>
    <dbReference type="NCBI Taxonomy" id="1272"/>
    <lineage>
        <taxon>Bacteria</taxon>
        <taxon>Bacillati</taxon>
        <taxon>Actinomycetota</taxon>
        <taxon>Actinomycetes</taxon>
        <taxon>Micrococcales</taxon>
        <taxon>Micrococcaceae</taxon>
        <taxon>Kocuria</taxon>
    </lineage>
</organism>
<dbReference type="InterPro" id="IPR001525">
    <property type="entry name" value="C5_MeTfrase"/>
</dbReference>
<dbReference type="GO" id="GO:0044027">
    <property type="term" value="P:negative regulation of gene expression via chromosomal CpG island methylation"/>
    <property type="evidence" value="ECO:0007669"/>
    <property type="project" value="TreeGrafter"/>
</dbReference>
<dbReference type="PANTHER" id="PTHR10629:SF52">
    <property type="entry name" value="DNA (CYTOSINE-5)-METHYLTRANSFERASE 1"/>
    <property type="match status" value="1"/>
</dbReference>
<dbReference type="GO" id="GO:0032259">
    <property type="term" value="P:methylation"/>
    <property type="evidence" value="ECO:0007669"/>
    <property type="project" value="UniProtKB-KW"/>
</dbReference>
<keyword evidence="2" id="KW-0489">Methyltransferase</keyword>
<dbReference type="EMBL" id="CP059343">
    <property type="protein sequence ID" value="QMS56028.1"/>
    <property type="molecule type" value="Genomic_DNA"/>
</dbReference>
<proteinExistence type="predicted"/>
<evidence type="ECO:0000256" key="2">
    <source>
        <dbReference type="ARBA" id="ARBA00022603"/>
    </source>
</evidence>
<dbReference type="PANTHER" id="PTHR10629">
    <property type="entry name" value="CYTOSINE-SPECIFIC METHYLTRANSFERASE"/>
    <property type="match status" value="1"/>
</dbReference>
<dbReference type="InterPro" id="IPR029063">
    <property type="entry name" value="SAM-dependent_MTases_sf"/>
</dbReference>
<keyword evidence="4" id="KW-0949">S-adenosyl-L-methionine</keyword>
<dbReference type="KEGG" id="kvr:CIB50_0000728"/>
<keyword evidence="3" id="KW-0808">Transferase</keyword>
<dbReference type="Pfam" id="PF00145">
    <property type="entry name" value="DNA_methylase"/>
    <property type="match status" value="1"/>
</dbReference>
<sequence>MVTNPYKLERYGVPQARHRVIVIGICNDLDVTHRVPSNASYADAGVSVRTALTVAPITEAMTGNEPTRQSAIVKERLGLIGPGQNVWNADLPEHLQIKCQTRISQIYCRLHLDQPSCTVIGSGGGGTHIYHWDEPRALTNRERAQLQTFPNSYRFVGSKESVRNRIGTAVPARGARVIFEALLRSFKGEDYA</sequence>
<gene>
    <name evidence="6" type="ORF">CIB50_0000728</name>
</gene>
<dbReference type="GO" id="GO:0003886">
    <property type="term" value="F:DNA (cytosine-5-)-methyltransferase activity"/>
    <property type="evidence" value="ECO:0007669"/>
    <property type="project" value="UniProtKB-EC"/>
</dbReference>
<evidence type="ECO:0000313" key="7">
    <source>
        <dbReference type="Proteomes" id="UP000216825"/>
    </source>
</evidence>
<dbReference type="Gene3D" id="3.90.120.10">
    <property type="entry name" value="DNA Methylase, subunit A, domain 2"/>
    <property type="match status" value="1"/>
</dbReference>
<protein>
    <recommendedName>
        <fullName evidence="1">DNA (cytosine-5-)-methyltransferase</fullName>
        <ecNumber evidence="1">2.1.1.37</ecNumber>
    </recommendedName>
</protein>
<dbReference type="InterPro" id="IPR050390">
    <property type="entry name" value="C5-Methyltransferase"/>
</dbReference>
<evidence type="ECO:0000256" key="1">
    <source>
        <dbReference type="ARBA" id="ARBA00011975"/>
    </source>
</evidence>
<evidence type="ECO:0000256" key="4">
    <source>
        <dbReference type="ARBA" id="ARBA00022691"/>
    </source>
</evidence>
<evidence type="ECO:0000256" key="5">
    <source>
        <dbReference type="ARBA" id="ARBA00022747"/>
    </source>
</evidence>
<dbReference type="GO" id="GO:0003677">
    <property type="term" value="F:DNA binding"/>
    <property type="evidence" value="ECO:0007669"/>
    <property type="project" value="TreeGrafter"/>
</dbReference>
<dbReference type="Proteomes" id="UP000216825">
    <property type="component" value="Chromosome"/>
</dbReference>
<keyword evidence="5" id="KW-0680">Restriction system</keyword>
<evidence type="ECO:0000256" key="3">
    <source>
        <dbReference type="ARBA" id="ARBA00022679"/>
    </source>
</evidence>
<evidence type="ECO:0000313" key="6">
    <source>
        <dbReference type="EMBL" id="QMS56028.1"/>
    </source>
</evidence>
<name>A0A7D7L1L5_KOCVA</name>
<accession>A0A7D7L1L5</accession>
<dbReference type="Gene3D" id="3.40.50.150">
    <property type="entry name" value="Vaccinia Virus protein VP39"/>
    <property type="match status" value="1"/>
</dbReference>
<keyword evidence="7" id="KW-1185">Reference proteome</keyword>
<dbReference type="GO" id="GO:0009307">
    <property type="term" value="P:DNA restriction-modification system"/>
    <property type="evidence" value="ECO:0007669"/>
    <property type="project" value="UniProtKB-KW"/>
</dbReference>